<evidence type="ECO:0000313" key="12">
    <source>
        <dbReference type="Proteomes" id="UP000182798"/>
    </source>
</evidence>
<dbReference type="GO" id="GO:0006164">
    <property type="term" value="P:purine nucleotide biosynthetic process"/>
    <property type="evidence" value="ECO:0007669"/>
    <property type="project" value="TreeGrafter"/>
</dbReference>
<dbReference type="PROSITE" id="PS00114">
    <property type="entry name" value="PRPP_SYNTHASE"/>
    <property type="match status" value="1"/>
</dbReference>
<reference evidence="12" key="1">
    <citation type="submission" date="2016-09" db="EMBL/GenBank/DDBJ databases">
        <title>Genome Sequence of Bathymodiolus thermophilus sulfur-oxidizing gill endosymbiont.</title>
        <authorList>
            <person name="Ponnudurai R."/>
            <person name="Kleiner M."/>
            <person name="Sayavedra L."/>
            <person name="Thuermer A."/>
            <person name="Felbeck H."/>
            <person name="Schlueter R."/>
            <person name="Schweder T."/>
            <person name="Markert S."/>
        </authorList>
    </citation>
    <scope>NUCLEOTIDE SEQUENCE [LARGE SCALE GENOMIC DNA]</scope>
    <source>
        <strain evidence="12">BAT/CrabSpa'14</strain>
    </source>
</reference>
<dbReference type="InterPro" id="IPR005946">
    <property type="entry name" value="Rib-P_diPkinase"/>
</dbReference>
<comment type="similarity">
    <text evidence="9">Belongs to the ribose-phosphate pyrophosphokinase family. Class I subfamily.</text>
</comment>
<keyword evidence="5 9" id="KW-0418">Kinase</keyword>
<evidence type="ECO:0000256" key="5">
    <source>
        <dbReference type="ARBA" id="ARBA00022777"/>
    </source>
</evidence>
<feature type="binding site" evidence="9">
    <location>
        <position position="173"/>
    </location>
    <ligand>
        <name>Mg(2+)</name>
        <dbReference type="ChEBI" id="CHEBI:18420"/>
    </ligand>
</feature>
<evidence type="ECO:0000256" key="1">
    <source>
        <dbReference type="ARBA" id="ARBA00022679"/>
    </source>
</evidence>
<keyword evidence="6 9" id="KW-0067">ATP-binding</keyword>
<dbReference type="OrthoDB" id="9777067at2"/>
<dbReference type="InterPro" id="IPR000836">
    <property type="entry name" value="PRTase_dom"/>
</dbReference>
<comment type="subcellular location">
    <subcellularLocation>
        <location evidence="9">Cytoplasm</location>
    </subcellularLocation>
</comment>
<dbReference type="GO" id="GO:0005737">
    <property type="term" value="C:cytoplasm"/>
    <property type="evidence" value="ECO:0007669"/>
    <property type="project" value="UniProtKB-SubCell"/>
</dbReference>
<dbReference type="GO" id="GO:0002189">
    <property type="term" value="C:ribose phosphate diphosphokinase complex"/>
    <property type="evidence" value="ECO:0007669"/>
    <property type="project" value="TreeGrafter"/>
</dbReference>
<dbReference type="GO" id="GO:0000287">
    <property type="term" value="F:magnesium ion binding"/>
    <property type="evidence" value="ECO:0007669"/>
    <property type="project" value="UniProtKB-UniRule"/>
</dbReference>
<keyword evidence="4 9" id="KW-0547">Nucleotide-binding</keyword>
<gene>
    <name evidence="9" type="primary">prs</name>
    <name evidence="11" type="ORF">BGC33_10740</name>
</gene>
<proteinExistence type="inferred from homology"/>
<comment type="caution">
    <text evidence="11">The sequence shown here is derived from an EMBL/GenBank/DDBJ whole genome shotgun (WGS) entry which is preliminary data.</text>
</comment>
<dbReference type="AlphaFoldDB" id="A0A1J5U6Q8"/>
<comment type="function">
    <text evidence="9">Involved in the biosynthesis of the central metabolite phospho-alpha-D-ribosyl-1-pyrophosphate (PRPP) via the transfer of pyrophosphoryl group from ATP to 1-hydroxyl of ribose-5-phosphate (Rib-5-P).</text>
</comment>
<comment type="catalytic activity">
    <reaction evidence="8 9">
        <text>D-ribose 5-phosphate + ATP = 5-phospho-alpha-D-ribose 1-diphosphate + AMP + H(+)</text>
        <dbReference type="Rhea" id="RHEA:15609"/>
        <dbReference type="ChEBI" id="CHEBI:15378"/>
        <dbReference type="ChEBI" id="CHEBI:30616"/>
        <dbReference type="ChEBI" id="CHEBI:58017"/>
        <dbReference type="ChEBI" id="CHEBI:78346"/>
        <dbReference type="ChEBI" id="CHEBI:456215"/>
        <dbReference type="EC" id="2.7.6.1"/>
    </reaction>
</comment>
<feature type="active site" evidence="9">
    <location>
        <position position="197"/>
    </location>
</feature>
<dbReference type="InterPro" id="IPR029099">
    <property type="entry name" value="Pribosyltran_N"/>
</dbReference>
<dbReference type="Pfam" id="PF13793">
    <property type="entry name" value="Pribosyltran_N"/>
    <property type="match status" value="1"/>
</dbReference>
<evidence type="ECO:0000256" key="4">
    <source>
        <dbReference type="ARBA" id="ARBA00022741"/>
    </source>
</evidence>
<organism evidence="11 12">
    <name type="scientific">Bathymodiolus thermophilus thioautotrophic gill symbiont</name>
    <dbReference type="NCBI Taxonomy" id="2360"/>
    <lineage>
        <taxon>Bacteria</taxon>
        <taxon>Pseudomonadati</taxon>
        <taxon>Pseudomonadota</taxon>
        <taxon>Gammaproteobacteria</taxon>
        <taxon>sulfur-oxidizing symbionts</taxon>
    </lineage>
</organism>
<protein>
    <recommendedName>
        <fullName evidence="9">Ribose-phosphate pyrophosphokinase</fullName>
        <shortName evidence="9">RPPK</shortName>
        <ecNumber evidence="9">2.7.6.1</ecNumber>
    </recommendedName>
    <alternativeName>
        <fullName evidence="9">5-phospho-D-ribosyl alpha-1-diphosphate synthase</fullName>
    </alternativeName>
    <alternativeName>
        <fullName evidence="9">Phosphoribosyl diphosphate synthase</fullName>
    </alternativeName>
    <alternativeName>
        <fullName evidence="9">Phosphoribosyl pyrophosphate synthase</fullName>
        <shortName evidence="9">P-Rib-PP synthase</shortName>
        <shortName evidence="9">PRPP synthase</shortName>
        <shortName evidence="9">PRPPase</shortName>
    </alternativeName>
</protein>
<dbReference type="NCBIfam" id="TIGR01251">
    <property type="entry name" value="ribP_PPkin"/>
    <property type="match status" value="1"/>
</dbReference>
<dbReference type="SUPFAM" id="SSF53271">
    <property type="entry name" value="PRTase-like"/>
    <property type="match status" value="1"/>
</dbReference>
<dbReference type="GO" id="GO:0016301">
    <property type="term" value="F:kinase activity"/>
    <property type="evidence" value="ECO:0007669"/>
    <property type="project" value="UniProtKB-KW"/>
</dbReference>
<name>A0A1J5U6Q8_9GAMM</name>
<dbReference type="Proteomes" id="UP000182798">
    <property type="component" value="Unassembled WGS sequence"/>
</dbReference>
<dbReference type="InterPro" id="IPR029057">
    <property type="entry name" value="PRTase-like"/>
</dbReference>
<feature type="binding site" evidence="9">
    <location>
        <position position="199"/>
    </location>
    <ligand>
        <name>D-ribose 5-phosphate</name>
        <dbReference type="ChEBI" id="CHEBI:78346"/>
    </ligand>
</feature>
<evidence type="ECO:0000256" key="8">
    <source>
        <dbReference type="ARBA" id="ARBA00049535"/>
    </source>
</evidence>
<accession>A0A1J5U6Q8</accession>
<keyword evidence="9" id="KW-0963">Cytoplasm</keyword>
<dbReference type="Pfam" id="PF14572">
    <property type="entry name" value="Pribosyl_synth"/>
    <property type="match status" value="1"/>
</dbReference>
<evidence type="ECO:0000256" key="2">
    <source>
        <dbReference type="ARBA" id="ARBA00022723"/>
    </source>
</evidence>
<dbReference type="SMART" id="SM01400">
    <property type="entry name" value="Pribosyltran_N"/>
    <property type="match status" value="1"/>
</dbReference>
<dbReference type="NCBIfam" id="NF002320">
    <property type="entry name" value="PRK01259.1"/>
    <property type="match status" value="1"/>
</dbReference>
<dbReference type="CDD" id="cd06223">
    <property type="entry name" value="PRTases_typeI"/>
    <property type="match status" value="1"/>
</dbReference>
<comment type="pathway">
    <text evidence="9">Metabolic intermediate biosynthesis; 5-phospho-alpha-D-ribose 1-diphosphate biosynthesis; 5-phospho-alpha-D-ribose 1-diphosphate from D-ribose 5-phosphate (route I): step 1/1.</text>
</comment>
<evidence type="ECO:0000259" key="10">
    <source>
        <dbReference type="Pfam" id="PF13793"/>
    </source>
</evidence>
<keyword evidence="1 9" id="KW-0808">Transferase</keyword>
<dbReference type="UniPathway" id="UPA00087">
    <property type="reaction ID" value="UER00172"/>
</dbReference>
<keyword evidence="3 9" id="KW-0545">Nucleotide biosynthesis</keyword>
<feature type="binding site" evidence="9">
    <location>
        <position position="134"/>
    </location>
    <ligand>
        <name>Mg(2+)</name>
        <dbReference type="ChEBI" id="CHEBI:18420"/>
    </ligand>
</feature>
<dbReference type="HAMAP" id="MF_00583_B">
    <property type="entry name" value="RibP_PPkinase_B"/>
    <property type="match status" value="1"/>
</dbReference>
<dbReference type="Gene3D" id="3.40.50.2020">
    <property type="match status" value="2"/>
</dbReference>
<keyword evidence="2 9" id="KW-0479">Metal-binding</keyword>
<feature type="binding site" evidence="9">
    <location>
        <begin position="99"/>
        <end position="100"/>
    </location>
    <ligand>
        <name>ATP</name>
        <dbReference type="ChEBI" id="CHEBI:30616"/>
    </ligand>
</feature>
<feature type="binding site" evidence="9">
    <location>
        <begin position="39"/>
        <end position="41"/>
    </location>
    <ligand>
        <name>ATP</name>
        <dbReference type="ChEBI" id="CHEBI:30616"/>
    </ligand>
</feature>
<evidence type="ECO:0000256" key="6">
    <source>
        <dbReference type="ARBA" id="ARBA00022840"/>
    </source>
</evidence>
<dbReference type="GO" id="GO:0009156">
    <property type="term" value="P:ribonucleoside monophosphate biosynthetic process"/>
    <property type="evidence" value="ECO:0007669"/>
    <property type="project" value="InterPro"/>
</dbReference>
<dbReference type="RefSeq" id="WP_071564614.1">
    <property type="nucleotide sequence ID" value="NZ_CAESAR020000021.1"/>
</dbReference>
<evidence type="ECO:0000256" key="3">
    <source>
        <dbReference type="ARBA" id="ARBA00022727"/>
    </source>
</evidence>
<feature type="domain" description="Ribose-phosphate pyrophosphokinase N-terminal" evidence="10">
    <location>
        <begin position="6"/>
        <end position="124"/>
    </location>
</feature>
<evidence type="ECO:0000313" key="11">
    <source>
        <dbReference type="EMBL" id="OIR24494.1"/>
    </source>
</evidence>
<dbReference type="PANTHER" id="PTHR10210">
    <property type="entry name" value="RIBOSE-PHOSPHATE DIPHOSPHOKINASE FAMILY MEMBER"/>
    <property type="match status" value="1"/>
</dbReference>
<dbReference type="GO" id="GO:0004749">
    <property type="term" value="F:ribose phosphate diphosphokinase activity"/>
    <property type="evidence" value="ECO:0007669"/>
    <property type="project" value="UniProtKB-UniRule"/>
</dbReference>
<dbReference type="EMBL" id="MIQH01000641">
    <property type="protein sequence ID" value="OIR24494.1"/>
    <property type="molecule type" value="Genomic_DNA"/>
</dbReference>
<dbReference type="EC" id="2.7.6.1" evidence="9"/>
<dbReference type="InterPro" id="IPR000842">
    <property type="entry name" value="PRib_PP_synth_CS"/>
</dbReference>
<dbReference type="GO" id="GO:0005524">
    <property type="term" value="F:ATP binding"/>
    <property type="evidence" value="ECO:0007669"/>
    <property type="project" value="UniProtKB-KW"/>
</dbReference>
<evidence type="ECO:0000256" key="7">
    <source>
        <dbReference type="ARBA" id="ARBA00022842"/>
    </source>
</evidence>
<feature type="binding site" evidence="9">
    <location>
        <position position="223"/>
    </location>
    <ligand>
        <name>D-ribose 5-phosphate</name>
        <dbReference type="ChEBI" id="CHEBI:78346"/>
    </ligand>
</feature>
<dbReference type="FunFam" id="3.40.50.2020:FF:000002">
    <property type="entry name" value="Ribose-phosphate pyrophosphokinase"/>
    <property type="match status" value="1"/>
</dbReference>
<dbReference type="GO" id="GO:0006015">
    <property type="term" value="P:5-phosphoribose 1-diphosphate biosynthetic process"/>
    <property type="evidence" value="ECO:0007669"/>
    <property type="project" value="UniProtKB-UniRule"/>
</dbReference>
<dbReference type="InterPro" id="IPR037515">
    <property type="entry name" value="Rib-P_diPkinase_bac"/>
</dbReference>
<evidence type="ECO:0000256" key="9">
    <source>
        <dbReference type="HAMAP-Rule" id="MF_00583"/>
    </source>
</evidence>
<comment type="cofactor">
    <cofactor evidence="9">
        <name>Mg(2+)</name>
        <dbReference type="ChEBI" id="CHEBI:18420"/>
    </cofactor>
    <text evidence="9">Binds 2 Mg(2+) ions per subunit.</text>
</comment>
<sequence length="320" mass="34761">MSLDKIKIFSGNANPQLSGEIISNLNIAQGKALVSQFSDGESQVEILENVRGCDVFVLQPTCGPSPAETLMELLIMVDALKRSSAARITAVVPYLGYSRQDRRSRLTRVPITAKLAAKMIEASGVDRILTIDLHADQIQGFFNIPIDNIYAQPVLIKDILEKNYRDMIVVSPDVGGVVRARASAKKLNDADLAIIDKRRPEANMVEIMNVIGDVEGKTCVLIDDMVDTAGTLCQAANILKEKGAKKVVAYATHAVLSGNAIDNINTSKLDELVATNTIPLSDPAARCKKIRQLSIAPTLAEVIKRISEEQSISTIFSDFE</sequence>
<keyword evidence="7 9" id="KW-0460">Magnesium</keyword>
<comment type="subunit">
    <text evidence="9">Homohexamer.</text>
</comment>
<feature type="binding site" evidence="9">
    <location>
        <begin position="227"/>
        <end position="231"/>
    </location>
    <ligand>
        <name>D-ribose 5-phosphate</name>
        <dbReference type="ChEBI" id="CHEBI:78346"/>
    </ligand>
</feature>
<dbReference type="PANTHER" id="PTHR10210:SF41">
    <property type="entry name" value="RIBOSE-PHOSPHATE PYROPHOSPHOKINASE 1, CHLOROPLASTIC"/>
    <property type="match status" value="1"/>
</dbReference>